<evidence type="ECO:0000313" key="2">
    <source>
        <dbReference type="EMBL" id="MRY84684.1"/>
    </source>
</evidence>
<dbReference type="EMBL" id="WKMW01000009">
    <property type="protein sequence ID" value="MRY84684.1"/>
    <property type="molecule type" value="Genomic_DNA"/>
</dbReference>
<dbReference type="Gene3D" id="2.120.10.30">
    <property type="entry name" value="TolB, C-terminal domain"/>
    <property type="match status" value="1"/>
</dbReference>
<evidence type="ECO:0000313" key="4">
    <source>
        <dbReference type="Proteomes" id="UP000095332"/>
    </source>
</evidence>
<evidence type="ECO:0000313" key="1">
    <source>
        <dbReference type="EMBL" id="CUQ05477.1"/>
    </source>
</evidence>
<dbReference type="Proteomes" id="UP000095332">
    <property type="component" value="Unassembled WGS sequence"/>
</dbReference>
<organism evidence="1 4">
    <name type="scientific">Parabacteroides distasonis</name>
    <dbReference type="NCBI Taxonomy" id="823"/>
    <lineage>
        <taxon>Bacteria</taxon>
        <taxon>Pseudomonadati</taxon>
        <taxon>Bacteroidota</taxon>
        <taxon>Bacteroidia</taxon>
        <taxon>Bacteroidales</taxon>
        <taxon>Tannerellaceae</taxon>
        <taxon>Parabacteroides</taxon>
    </lineage>
</organism>
<reference evidence="1 4" key="1">
    <citation type="submission" date="2015-09" db="EMBL/GenBank/DDBJ databases">
        <authorList>
            <consortium name="Pathogen Informatics"/>
        </authorList>
    </citation>
    <scope>NUCLEOTIDE SEQUENCE [LARGE SCALE GENOMIC DNA]</scope>
    <source>
        <strain evidence="1 4">2789STDY5834948</strain>
    </source>
</reference>
<protein>
    <submittedName>
        <fullName evidence="2">6-bladed beta-propeller</fullName>
    </submittedName>
</protein>
<proteinExistence type="predicted"/>
<dbReference type="Proteomes" id="UP000471216">
    <property type="component" value="Unassembled WGS sequence"/>
</dbReference>
<evidence type="ECO:0000313" key="3">
    <source>
        <dbReference type="EMBL" id="MRZ06020.1"/>
    </source>
</evidence>
<evidence type="ECO:0000313" key="5">
    <source>
        <dbReference type="Proteomes" id="UP000450599"/>
    </source>
</evidence>
<accession>A0A174TBK5</accession>
<sequence>MKKFFLLLMIFFSCSKSEKNIELVQFNSQANCIEKEFLLEDIADVSYVFFKIDKDDTAFRGRPLHISKNTIVIFDFPTGDFHLFDLRGNLISCFNHKGLGPDDYMSVISAFVDEKKDELYVVEKNKIKIYSKAGTFIRTLNLPNDAWVYEAVEYDDRSILLADNYERAAGTYADLANTNADTYMEPFVRISKVDGSVIEYITVPKDFSVDMTATFQMGERTMKIGGPLYRIVSNKDGFLLSNPEIDTLFLFSKKEKLNPIWVHNPSVKDMETKNYLNAYVEAGGYQFFEKVTLKVEKTPPLPSVALLFDSKTNTFFRQKVMMKDFEGEIIPITPEIIQRTRNAHVGHVMLSLPKLKEALEAGRLSGRLKEIVSVSSEEDNDILMLLHFKH</sequence>
<dbReference type="Proteomes" id="UP000450599">
    <property type="component" value="Unassembled WGS sequence"/>
</dbReference>
<dbReference type="InterPro" id="IPR011042">
    <property type="entry name" value="6-blade_b-propeller_TolB-like"/>
</dbReference>
<evidence type="ECO:0000313" key="6">
    <source>
        <dbReference type="Proteomes" id="UP000471216"/>
    </source>
</evidence>
<gene>
    <name evidence="1" type="ORF">ERS852560_01294</name>
    <name evidence="3" type="ORF">GKD54_07275</name>
    <name evidence="2" type="ORF">GKD58_10525</name>
</gene>
<dbReference type="EMBL" id="WKMX01000006">
    <property type="protein sequence ID" value="MRZ06020.1"/>
    <property type="molecule type" value="Genomic_DNA"/>
</dbReference>
<name>A0A174TBK5_PARDI</name>
<reference evidence="5 6" key="2">
    <citation type="journal article" date="2019" name="Nat. Med.">
        <title>A library of human gut bacterial isolates paired with longitudinal multiomics data enables mechanistic microbiome research.</title>
        <authorList>
            <person name="Poyet M."/>
            <person name="Groussin M."/>
            <person name="Gibbons S.M."/>
            <person name="Avila-Pacheco J."/>
            <person name="Jiang X."/>
            <person name="Kearney S.M."/>
            <person name="Perrotta A.R."/>
            <person name="Berdy B."/>
            <person name="Zhao S."/>
            <person name="Lieberman T.D."/>
            <person name="Swanson P.K."/>
            <person name="Smith M."/>
            <person name="Roesemann S."/>
            <person name="Alexander J.E."/>
            <person name="Rich S.A."/>
            <person name="Livny J."/>
            <person name="Vlamakis H."/>
            <person name="Clish C."/>
            <person name="Bullock K."/>
            <person name="Deik A."/>
            <person name="Scott J."/>
            <person name="Pierce K.A."/>
            <person name="Xavier R.J."/>
            <person name="Alm E.J."/>
        </authorList>
    </citation>
    <scope>NUCLEOTIDE SEQUENCE [LARGE SCALE GENOMIC DNA]</scope>
    <source>
        <strain evidence="3 6">BIOML-A10</strain>
        <strain evidence="2 5">BIOML-A11</strain>
    </source>
</reference>
<dbReference type="AlphaFoldDB" id="A0A174TBK5"/>
<dbReference type="Pfam" id="PF17170">
    <property type="entry name" value="DUF5128"/>
    <property type="match status" value="1"/>
</dbReference>
<dbReference type="RefSeq" id="WP_057328135.1">
    <property type="nucleotide sequence ID" value="NZ_CP132899.1"/>
</dbReference>
<dbReference type="EMBL" id="CZBM01000004">
    <property type="protein sequence ID" value="CUQ05477.1"/>
    <property type="molecule type" value="Genomic_DNA"/>
</dbReference>